<keyword evidence="5 13" id="KW-0812">Transmembrane</keyword>
<keyword evidence="8 13" id="KW-1133">Transmembrane helix</keyword>
<evidence type="ECO:0000256" key="9">
    <source>
        <dbReference type="ARBA" id="ARBA00023065"/>
    </source>
</evidence>
<dbReference type="InterPro" id="IPR010617">
    <property type="entry name" value="TMEM175-like"/>
</dbReference>
<evidence type="ECO:0000256" key="2">
    <source>
        <dbReference type="ARBA" id="ARBA00006920"/>
    </source>
</evidence>
<protein>
    <submittedName>
        <fullName evidence="14">TMEM175 family protein</fullName>
    </submittedName>
</protein>
<keyword evidence="4" id="KW-0633">Potassium transport</keyword>
<evidence type="ECO:0000256" key="13">
    <source>
        <dbReference type="SAM" id="Phobius"/>
    </source>
</evidence>
<comment type="catalytic activity">
    <reaction evidence="12">
        <text>K(+)(in) = K(+)(out)</text>
        <dbReference type="Rhea" id="RHEA:29463"/>
        <dbReference type="ChEBI" id="CHEBI:29103"/>
    </reaction>
</comment>
<keyword evidence="6" id="KW-0631">Potassium channel</keyword>
<name>A0AAP5MAN0_9CYAN</name>
<feature type="transmembrane region" description="Helical" evidence="13">
    <location>
        <begin position="21"/>
        <end position="43"/>
    </location>
</feature>
<evidence type="ECO:0000256" key="12">
    <source>
        <dbReference type="ARBA" id="ARBA00034430"/>
    </source>
</evidence>
<dbReference type="Proteomes" id="UP000667802">
    <property type="component" value="Unassembled WGS sequence"/>
</dbReference>
<accession>A0AAP5MAN0</accession>
<sequence length="221" mass="25489">MNELIEQDTIIQTNQNNSESILSLARLSDCIFAFAMALMVIAFDLPQDAKIMTDGDINAFLFSQLKPLGTYAITFVLVGNYWISHSQQLKYLRRTDKNHLWISVVYLMGLFLVPLSNDLVMTFPQNFLVKVWFSLNIAAIGFVCWISWWYATGDRKLVDSDLDDETISSMKIKTLIEPICALISIGIAYINQDLWDYFWVFLFFAYSPLEKSLNKFGVLFR</sequence>
<evidence type="ECO:0000256" key="4">
    <source>
        <dbReference type="ARBA" id="ARBA00022538"/>
    </source>
</evidence>
<keyword evidence="11" id="KW-0407">Ion channel</keyword>
<dbReference type="GO" id="GO:0015252">
    <property type="term" value="F:proton channel activity"/>
    <property type="evidence" value="ECO:0007669"/>
    <property type="project" value="InterPro"/>
</dbReference>
<keyword evidence="10 13" id="KW-0472">Membrane</keyword>
<proteinExistence type="inferred from homology"/>
<evidence type="ECO:0000256" key="11">
    <source>
        <dbReference type="ARBA" id="ARBA00023303"/>
    </source>
</evidence>
<gene>
    <name evidence="14" type="ORF">G7B40_020955</name>
</gene>
<keyword evidence="3" id="KW-0813">Transport</keyword>
<evidence type="ECO:0000256" key="6">
    <source>
        <dbReference type="ARBA" id="ARBA00022826"/>
    </source>
</evidence>
<evidence type="ECO:0000313" key="15">
    <source>
        <dbReference type="Proteomes" id="UP000667802"/>
    </source>
</evidence>
<evidence type="ECO:0000256" key="5">
    <source>
        <dbReference type="ARBA" id="ARBA00022692"/>
    </source>
</evidence>
<dbReference type="RefSeq" id="WP_208340932.1">
    <property type="nucleotide sequence ID" value="NZ_CAWQFN010000753.1"/>
</dbReference>
<feature type="transmembrane region" description="Helical" evidence="13">
    <location>
        <begin position="68"/>
        <end position="86"/>
    </location>
</feature>
<evidence type="ECO:0000256" key="8">
    <source>
        <dbReference type="ARBA" id="ARBA00022989"/>
    </source>
</evidence>
<keyword evidence="9" id="KW-0406">Ion transport</keyword>
<feature type="transmembrane region" description="Helical" evidence="13">
    <location>
        <begin position="127"/>
        <end position="151"/>
    </location>
</feature>
<evidence type="ECO:0000256" key="10">
    <source>
        <dbReference type="ARBA" id="ARBA00023136"/>
    </source>
</evidence>
<dbReference type="GO" id="GO:0005267">
    <property type="term" value="F:potassium channel activity"/>
    <property type="evidence" value="ECO:0007669"/>
    <property type="project" value="UniProtKB-KW"/>
</dbReference>
<evidence type="ECO:0000313" key="14">
    <source>
        <dbReference type="EMBL" id="MDR9897017.1"/>
    </source>
</evidence>
<comment type="subcellular location">
    <subcellularLocation>
        <location evidence="1">Membrane</location>
        <topology evidence="1">Multi-pass membrane protein</topology>
    </subcellularLocation>
</comment>
<dbReference type="EMBL" id="JAALHA020000010">
    <property type="protein sequence ID" value="MDR9897017.1"/>
    <property type="molecule type" value="Genomic_DNA"/>
</dbReference>
<evidence type="ECO:0000256" key="1">
    <source>
        <dbReference type="ARBA" id="ARBA00004141"/>
    </source>
</evidence>
<evidence type="ECO:0000256" key="3">
    <source>
        <dbReference type="ARBA" id="ARBA00022448"/>
    </source>
</evidence>
<dbReference type="GO" id="GO:0016020">
    <property type="term" value="C:membrane"/>
    <property type="evidence" value="ECO:0007669"/>
    <property type="project" value="UniProtKB-SubCell"/>
</dbReference>
<comment type="similarity">
    <text evidence="2">Belongs to the TMEM175 family.</text>
</comment>
<feature type="transmembrane region" description="Helical" evidence="13">
    <location>
        <begin position="98"/>
        <end position="115"/>
    </location>
</feature>
<organism evidence="14 15">
    <name type="scientific">Aetokthonos hydrillicola Thurmond2011</name>
    <dbReference type="NCBI Taxonomy" id="2712845"/>
    <lineage>
        <taxon>Bacteria</taxon>
        <taxon>Bacillati</taxon>
        <taxon>Cyanobacteriota</taxon>
        <taxon>Cyanophyceae</taxon>
        <taxon>Nostocales</taxon>
        <taxon>Hapalosiphonaceae</taxon>
        <taxon>Aetokthonos</taxon>
    </lineage>
</organism>
<keyword evidence="15" id="KW-1185">Reference proteome</keyword>
<dbReference type="Pfam" id="PF06736">
    <property type="entry name" value="TMEM175"/>
    <property type="match status" value="1"/>
</dbReference>
<keyword evidence="7" id="KW-0630">Potassium</keyword>
<comment type="caution">
    <text evidence="14">The sequence shown here is derived from an EMBL/GenBank/DDBJ whole genome shotgun (WGS) entry which is preliminary data.</text>
</comment>
<reference evidence="15" key="1">
    <citation type="journal article" date="2021" name="Science">
        <title>Hunting the eagle killer: A cyanobacterial neurotoxin causes vacuolar myelinopathy.</title>
        <authorList>
            <person name="Breinlinger S."/>
            <person name="Phillips T.J."/>
            <person name="Haram B.N."/>
            <person name="Mares J."/>
            <person name="Martinez Yerena J.A."/>
            <person name="Hrouzek P."/>
            <person name="Sobotka R."/>
            <person name="Henderson W.M."/>
            <person name="Schmieder P."/>
            <person name="Williams S.M."/>
            <person name="Lauderdale J.D."/>
            <person name="Wilde H.D."/>
            <person name="Gerrin W."/>
            <person name="Kust A."/>
            <person name="Washington J.W."/>
            <person name="Wagner C."/>
            <person name="Geier B."/>
            <person name="Liebeke M."/>
            <person name="Enke H."/>
            <person name="Niedermeyer T.H.J."/>
            <person name="Wilde S.B."/>
        </authorList>
    </citation>
    <scope>NUCLEOTIDE SEQUENCE [LARGE SCALE GENOMIC DNA]</scope>
    <source>
        <strain evidence="15">Thurmond2011</strain>
    </source>
</reference>
<evidence type="ECO:0000256" key="7">
    <source>
        <dbReference type="ARBA" id="ARBA00022958"/>
    </source>
</evidence>
<dbReference type="AlphaFoldDB" id="A0AAP5MAN0"/>